<evidence type="ECO:0000256" key="11">
    <source>
        <dbReference type="ARBA" id="ARBA00048044"/>
    </source>
</evidence>
<evidence type="ECO:0000256" key="5">
    <source>
        <dbReference type="ARBA" id="ARBA00022989"/>
    </source>
</evidence>
<evidence type="ECO:0000256" key="6">
    <source>
        <dbReference type="ARBA" id="ARBA00023002"/>
    </source>
</evidence>
<feature type="binding site" description="axial binding residue" evidence="12">
    <location>
        <position position="283"/>
    </location>
    <ligand>
        <name>heme</name>
        <dbReference type="ChEBI" id="CHEBI:30413"/>
    </ligand>
    <ligandPart>
        <name>Fe</name>
        <dbReference type="ChEBI" id="CHEBI:18248"/>
    </ligandPart>
</feature>
<dbReference type="OrthoDB" id="9793156at2"/>
<organism evidence="13 14">
    <name type="scientific">Pararhizobium mangrovi</name>
    <dbReference type="NCBI Taxonomy" id="2590452"/>
    <lineage>
        <taxon>Bacteria</taxon>
        <taxon>Pseudomonadati</taxon>
        <taxon>Pseudomonadota</taxon>
        <taxon>Alphaproteobacteria</taxon>
        <taxon>Hyphomicrobiales</taxon>
        <taxon>Rhizobiaceae</taxon>
        <taxon>Rhizobium/Agrobacterium group</taxon>
        <taxon>Pararhizobium</taxon>
    </lineage>
</organism>
<evidence type="ECO:0000256" key="3">
    <source>
        <dbReference type="ARBA" id="ARBA00022692"/>
    </source>
</evidence>
<comment type="pathway">
    <text evidence="10 12">Porphyrin-containing compound metabolism; heme A biosynthesis; heme A from heme O: step 1/1.</text>
</comment>
<feature type="transmembrane region" description="Helical" evidence="12">
    <location>
        <begin position="314"/>
        <end position="334"/>
    </location>
</feature>
<dbReference type="EC" id="1.17.99.9" evidence="12"/>
<evidence type="ECO:0000256" key="7">
    <source>
        <dbReference type="ARBA" id="ARBA00023004"/>
    </source>
</evidence>
<comment type="caution">
    <text evidence="13">The sequence shown here is derived from an EMBL/GenBank/DDBJ whole genome shotgun (WGS) entry which is preliminary data.</text>
</comment>
<keyword evidence="9 12" id="KW-0472">Membrane</keyword>
<comment type="catalytic activity">
    <reaction evidence="11">
        <text>Fe(II)-heme o + 2 A + H2O = Fe(II)-heme a + 2 AH2</text>
        <dbReference type="Rhea" id="RHEA:63388"/>
        <dbReference type="ChEBI" id="CHEBI:13193"/>
        <dbReference type="ChEBI" id="CHEBI:15377"/>
        <dbReference type="ChEBI" id="CHEBI:17499"/>
        <dbReference type="ChEBI" id="CHEBI:60530"/>
        <dbReference type="ChEBI" id="CHEBI:61715"/>
        <dbReference type="EC" id="1.17.99.9"/>
    </reaction>
    <physiologicalReaction direction="left-to-right" evidence="11">
        <dbReference type="Rhea" id="RHEA:63389"/>
    </physiologicalReaction>
</comment>
<reference evidence="13 14" key="1">
    <citation type="submission" date="2019-06" db="EMBL/GenBank/DDBJ databases">
        <authorList>
            <person name="Li M."/>
        </authorList>
    </citation>
    <scope>NUCLEOTIDE SEQUENCE [LARGE SCALE GENOMIC DNA]</scope>
    <source>
        <strain evidence="13 14">BGMRC6574</strain>
    </source>
</reference>
<dbReference type="GO" id="GO:0006784">
    <property type="term" value="P:heme A biosynthetic process"/>
    <property type="evidence" value="ECO:0007669"/>
    <property type="project" value="UniProtKB-UniRule"/>
</dbReference>
<comment type="subcellular location">
    <subcellularLocation>
        <location evidence="12">Cell membrane</location>
        <topology evidence="12">Multi-pass membrane protein</topology>
    </subcellularLocation>
    <subcellularLocation>
        <location evidence="2">Membrane</location>
        <topology evidence="2">Multi-pass membrane protein</topology>
    </subcellularLocation>
</comment>
<feature type="transmembrane region" description="Helical" evidence="12">
    <location>
        <begin position="120"/>
        <end position="138"/>
    </location>
</feature>
<evidence type="ECO:0000313" key="14">
    <source>
        <dbReference type="Proteomes" id="UP000320314"/>
    </source>
</evidence>
<comment type="similarity">
    <text evidence="12">Belongs to the COX15/CtaA family. Type 2 subfamily.</text>
</comment>
<feature type="transmembrane region" description="Helical" evidence="12">
    <location>
        <begin position="340"/>
        <end position="359"/>
    </location>
</feature>
<evidence type="ECO:0000256" key="10">
    <source>
        <dbReference type="ARBA" id="ARBA00044501"/>
    </source>
</evidence>
<dbReference type="GO" id="GO:0005886">
    <property type="term" value="C:plasma membrane"/>
    <property type="evidence" value="ECO:0007669"/>
    <property type="project" value="UniProtKB-SubCell"/>
</dbReference>
<gene>
    <name evidence="12" type="primary">ctaA</name>
    <name evidence="13" type="ORF">FJU11_06835</name>
</gene>
<protein>
    <recommendedName>
        <fullName evidence="12">Heme A synthase</fullName>
        <shortName evidence="12">HAS</shortName>
        <ecNumber evidence="12">1.17.99.9</ecNumber>
    </recommendedName>
    <alternativeName>
        <fullName evidence="12">Cytochrome aa3-controlling protein</fullName>
    </alternativeName>
</protein>
<feature type="transmembrane region" description="Helical" evidence="12">
    <location>
        <begin position="216"/>
        <end position="234"/>
    </location>
</feature>
<keyword evidence="8 12" id="KW-0350">Heme biosynthesis</keyword>
<keyword evidence="14" id="KW-1185">Reference proteome</keyword>
<keyword evidence="3 12" id="KW-0812">Transmembrane</keyword>
<feature type="transmembrane region" description="Helical" evidence="12">
    <location>
        <begin position="37"/>
        <end position="58"/>
    </location>
</feature>
<feature type="transmembrane region" description="Helical" evidence="12">
    <location>
        <begin position="150"/>
        <end position="168"/>
    </location>
</feature>
<comment type="cofactor">
    <cofactor evidence="1 12">
        <name>heme b</name>
        <dbReference type="ChEBI" id="CHEBI:60344"/>
    </cofactor>
</comment>
<evidence type="ECO:0000313" key="13">
    <source>
        <dbReference type="EMBL" id="TPW29845.1"/>
    </source>
</evidence>
<keyword evidence="6 12" id="KW-0560">Oxidoreductase</keyword>
<keyword evidence="5 12" id="KW-1133">Transmembrane helix</keyword>
<dbReference type="PANTHER" id="PTHR23289">
    <property type="entry name" value="CYTOCHROME C OXIDASE ASSEMBLY PROTEIN COX15"/>
    <property type="match status" value="1"/>
</dbReference>
<dbReference type="PANTHER" id="PTHR23289:SF2">
    <property type="entry name" value="CYTOCHROME C OXIDASE ASSEMBLY PROTEIN COX15 HOMOLOG"/>
    <property type="match status" value="1"/>
</dbReference>
<dbReference type="GO" id="GO:0046872">
    <property type="term" value="F:metal ion binding"/>
    <property type="evidence" value="ECO:0007669"/>
    <property type="project" value="UniProtKB-KW"/>
</dbReference>
<evidence type="ECO:0000256" key="8">
    <source>
        <dbReference type="ARBA" id="ARBA00023133"/>
    </source>
</evidence>
<dbReference type="GO" id="GO:0120547">
    <property type="term" value="F:heme A synthase activity"/>
    <property type="evidence" value="ECO:0007669"/>
    <property type="project" value="UniProtKB-EC"/>
</dbReference>
<comment type="function">
    <text evidence="12">Catalyzes the conversion of heme O to heme A by two successive hydroxylations of the methyl group at C8. The first hydroxylation forms heme I, the second hydroxylation results in an unstable dihydroxymethyl group, which spontaneously dehydrates, resulting in the formyl group of heme A.</text>
</comment>
<dbReference type="Proteomes" id="UP000320314">
    <property type="component" value="Unassembled WGS sequence"/>
</dbReference>
<evidence type="ECO:0000256" key="2">
    <source>
        <dbReference type="ARBA" id="ARBA00004141"/>
    </source>
</evidence>
<dbReference type="EMBL" id="VHLH01000009">
    <property type="protein sequence ID" value="TPW29845.1"/>
    <property type="molecule type" value="Genomic_DNA"/>
</dbReference>
<proteinExistence type="inferred from homology"/>
<feature type="transmembrane region" description="Helical" evidence="12">
    <location>
        <begin position="288"/>
        <end position="305"/>
    </location>
</feature>
<keyword evidence="4 12" id="KW-0479">Metal-binding</keyword>
<comment type="subunit">
    <text evidence="12">Interacts with CtaB.</text>
</comment>
<sequence length="385" mass="42505">MSNARETKAATMDVRTGGSRIAGEIDRVGRDRRRLRAWLAIVVLAIGALVIVGGATRLTHSGLSMTKWHPIHGVVPPLNQAEWQEEFAGYKQIPEYRELNPDMTLAGFKGIFWWEWSHRLLARSVGILFAVPLAFFWLSGRLESRLKAPLVGIFLLGGLQGFIGWWMVSSGLADRTDVSQYRLATHLTLACIILAAIAWVYAGLSAKPRDEAAPNWLVWLAGLVALDVFLQIYLGGLVSGLDAGFSYNTWPLMDGAIVPHDLFTMEPVWRNFFENPKCVQFLHRTNAYLLWTLIAVQMIVTLATVPRARHANRAMVLFVLVTVQAVFGITTLLLEVPIDWALLHQGGAIVVLLAAVMHCRGLVGTCPRPGEDAIGEGQGRLSRPA</sequence>
<evidence type="ECO:0000256" key="9">
    <source>
        <dbReference type="ARBA" id="ARBA00023136"/>
    </source>
</evidence>
<dbReference type="InterPro" id="IPR023754">
    <property type="entry name" value="HemeA_Synthase_type2"/>
</dbReference>
<evidence type="ECO:0000256" key="1">
    <source>
        <dbReference type="ARBA" id="ARBA00001970"/>
    </source>
</evidence>
<name>A0A506UA69_9HYPH</name>
<accession>A0A506UA69</accession>
<dbReference type="HAMAP" id="MF_01665">
    <property type="entry name" value="HemeA_synth_type2"/>
    <property type="match status" value="1"/>
</dbReference>
<dbReference type="Pfam" id="PF02628">
    <property type="entry name" value="COX15-CtaA"/>
    <property type="match status" value="1"/>
</dbReference>
<dbReference type="UniPathway" id="UPA00269">
    <property type="reaction ID" value="UER00713"/>
</dbReference>
<keyword evidence="7 12" id="KW-0408">Iron</keyword>
<evidence type="ECO:0000256" key="4">
    <source>
        <dbReference type="ARBA" id="ARBA00022723"/>
    </source>
</evidence>
<dbReference type="InterPro" id="IPR003780">
    <property type="entry name" value="COX15/CtaA_fam"/>
</dbReference>
<feature type="binding site" description="axial binding residue" evidence="12">
    <location>
        <position position="344"/>
    </location>
    <ligand>
        <name>heme</name>
        <dbReference type="ChEBI" id="CHEBI:30413"/>
    </ligand>
    <ligandPart>
        <name>Fe</name>
        <dbReference type="ChEBI" id="CHEBI:18248"/>
    </ligandPart>
</feature>
<evidence type="ECO:0000256" key="12">
    <source>
        <dbReference type="HAMAP-Rule" id="MF_01665"/>
    </source>
</evidence>
<keyword evidence="12" id="KW-1003">Cell membrane</keyword>
<dbReference type="AlphaFoldDB" id="A0A506UA69"/>
<feature type="transmembrane region" description="Helical" evidence="12">
    <location>
        <begin position="183"/>
        <end position="204"/>
    </location>
</feature>